<comment type="caution">
    <text evidence="6">The sequence shown here is derived from an EMBL/GenBank/DDBJ whole genome shotgun (WGS) entry which is preliminary data.</text>
</comment>
<evidence type="ECO:0000256" key="1">
    <source>
        <dbReference type="ARBA" id="ARBA00004370"/>
    </source>
</evidence>
<organism evidence="6 7">
    <name type="scientific">Ditylenchus destructor</name>
    <dbReference type="NCBI Taxonomy" id="166010"/>
    <lineage>
        <taxon>Eukaryota</taxon>
        <taxon>Metazoa</taxon>
        <taxon>Ecdysozoa</taxon>
        <taxon>Nematoda</taxon>
        <taxon>Chromadorea</taxon>
        <taxon>Rhabditida</taxon>
        <taxon>Tylenchina</taxon>
        <taxon>Tylenchomorpha</taxon>
        <taxon>Sphaerularioidea</taxon>
        <taxon>Anguinidae</taxon>
        <taxon>Anguininae</taxon>
        <taxon>Ditylenchus</taxon>
    </lineage>
</organism>
<dbReference type="PROSITE" id="PS00237">
    <property type="entry name" value="G_PROTEIN_RECEP_F1_1"/>
    <property type="match status" value="1"/>
</dbReference>
<evidence type="ECO:0008006" key="8">
    <source>
        <dbReference type="Google" id="ProtNLM"/>
    </source>
</evidence>
<keyword evidence="4 5" id="KW-0472">Membrane</keyword>
<dbReference type="AlphaFoldDB" id="A0AAD4NII4"/>
<comment type="subcellular location">
    <subcellularLocation>
        <location evidence="1">Membrane</location>
    </subcellularLocation>
</comment>
<dbReference type="InterPro" id="IPR000276">
    <property type="entry name" value="GPCR_Rhodpsn"/>
</dbReference>
<dbReference type="EMBL" id="JAKKPZ010000002">
    <property type="protein sequence ID" value="KAI1726340.1"/>
    <property type="molecule type" value="Genomic_DNA"/>
</dbReference>
<reference evidence="6" key="1">
    <citation type="submission" date="2022-01" db="EMBL/GenBank/DDBJ databases">
        <title>Genome Sequence Resource for Two Populations of Ditylenchus destructor, the Migratory Endoparasitic Phytonematode.</title>
        <authorList>
            <person name="Zhang H."/>
            <person name="Lin R."/>
            <person name="Xie B."/>
        </authorList>
    </citation>
    <scope>NUCLEOTIDE SEQUENCE</scope>
    <source>
        <strain evidence="6">BazhouSP</strain>
    </source>
</reference>
<keyword evidence="2 5" id="KW-0812">Transmembrane</keyword>
<evidence type="ECO:0000256" key="5">
    <source>
        <dbReference type="SAM" id="Phobius"/>
    </source>
</evidence>
<feature type="transmembrane region" description="Helical" evidence="5">
    <location>
        <begin position="20"/>
        <end position="39"/>
    </location>
</feature>
<sequence length="332" mass="38086">MDILMSDGSVELFFSLYRVQLALAVISLFINVMICIYAFSGDAFSPHTAMFRTLVLIDVFSGLGYILDAFAALLHQEPMLKEQVGTEAAFHEFITVSDCSIYRPYLFLLLISRQWSSVIILIMGFERFLFVTYPLWFKSIRVRRGPIIVFTLMFATMSASVGYINSLFVAPEEMAHFSCELTWAFGDNYGFFQSFFITVPQVLGFLFNTYASWFVSRDTALLKFGNNRTKLNGERRKIRKAKCILTTTVICGCFPQVGLIVLRFVSRWQFETIKLLVSQLFLVKCVGNIFMYRIMARKGRGIIYAAKLWMKKRSKRRVDPNESVTSISYVVG</sequence>
<keyword evidence="3 5" id="KW-1133">Transmembrane helix</keyword>
<feature type="transmembrane region" description="Helical" evidence="5">
    <location>
        <begin position="243"/>
        <end position="266"/>
    </location>
</feature>
<evidence type="ECO:0000256" key="4">
    <source>
        <dbReference type="ARBA" id="ARBA00023136"/>
    </source>
</evidence>
<dbReference type="GO" id="GO:0004930">
    <property type="term" value="F:G protein-coupled receptor activity"/>
    <property type="evidence" value="ECO:0007669"/>
    <property type="project" value="InterPro"/>
</dbReference>
<evidence type="ECO:0000256" key="3">
    <source>
        <dbReference type="ARBA" id="ARBA00022989"/>
    </source>
</evidence>
<dbReference type="Gene3D" id="1.20.1070.10">
    <property type="entry name" value="Rhodopsin 7-helix transmembrane proteins"/>
    <property type="match status" value="1"/>
</dbReference>
<name>A0AAD4NII4_9BILA</name>
<evidence type="ECO:0000256" key="2">
    <source>
        <dbReference type="ARBA" id="ARBA00022692"/>
    </source>
</evidence>
<dbReference type="GO" id="GO:0016020">
    <property type="term" value="C:membrane"/>
    <property type="evidence" value="ECO:0007669"/>
    <property type="project" value="UniProtKB-SubCell"/>
</dbReference>
<protein>
    <recommendedName>
        <fullName evidence="8">G-protein coupled receptors family 1 profile domain-containing protein</fullName>
    </recommendedName>
</protein>
<feature type="transmembrane region" description="Helical" evidence="5">
    <location>
        <begin position="148"/>
        <end position="170"/>
    </location>
</feature>
<accession>A0AAD4NII4</accession>
<keyword evidence="7" id="KW-1185">Reference proteome</keyword>
<evidence type="ECO:0000313" key="7">
    <source>
        <dbReference type="Proteomes" id="UP001201812"/>
    </source>
</evidence>
<feature type="transmembrane region" description="Helical" evidence="5">
    <location>
        <begin position="115"/>
        <end position="136"/>
    </location>
</feature>
<feature type="transmembrane region" description="Helical" evidence="5">
    <location>
        <begin position="272"/>
        <end position="292"/>
    </location>
</feature>
<proteinExistence type="predicted"/>
<evidence type="ECO:0000313" key="6">
    <source>
        <dbReference type="EMBL" id="KAI1726340.1"/>
    </source>
</evidence>
<feature type="transmembrane region" description="Helical" evidence="5">
    <location>
        <begin position="190"/>
        <end position="215"/>
    </location>
</feature>
<feature type="transmembrane region" description="Helical" evidence="5">
    <location>
        <begin position="51"/>
        <end position="74"/>
    </location>
</feature>
<dbReference type="SUPFAM" id="SSF81321">
    <property type="entry name" value="Family A G protein-coupled receptor-like"/>
    <property type="match status" value="1"/>
</dbReference>
<gene>
    <name evidence="6" type="ORF">DdX_03056</name>
</gene>
<dbReference type="Proteomes" id="UP001201812">
    <property type="component" value="Unassembled WGS sequence"/>
</dbReference>